<dbReference type="Proteomes" id="UP001234297">
    <property type="component" value="Chromosome 2"/>
</dbReference>
<evidence type="ECO:0000313" key="2">
    <source>
        <dbReference type="Proteomes" id="UP001234297"/>
    </source>
</evidence>
<evidence type="ECO:0000313" key="1">
    <source>
        <dbReference type="EMBL" id="KAJ8644499.1"/>
    </source>
</evidence>
<gene>
    <name evidence="1" type="ORF">MRB53_006247</name>
</gene>
<keyword evidence="2" id="KW-1185">Reference proteome</keyword>
<name>A0ACC2MFK9_PERAE</name>
<sequence>MQTIKTRADDLALLGASLDEEDIIDKILDGLGDDYKELVCAVQARDTSIPLKNFMKNYSILKPPFKASQLSHTIFPLLQIPHPEPTPKTGVLLNHKALPPPTGAHPSTPPAAYLLDPLQEPLHHRALALLPGHILVTAKFAGFRVTLPNGVLHFASYPFTLPPHPALPNKAHHGNHKLTLPPILPPRPPGFWTVELQTGATLLMRRTKDGVYEWPASSPLIAFSTIKTTSFDWHHRLGHPAVPILKHIVSSNHLGLSSSLSSDFSCNACLCNKSHKLSFSSSTIVSTHPLEIIFSDVWTSPIFSHTGFKYYVIFIDHFTKYIWFYPLKNKSDVKEVFIRFKAIVEKHFNSTIKTLYSDNGGEYISLANFLSTNGISHLTTPPHTPEHNGYFERRQLHIVETGLALLTHASLPLSYWTYAFATAVYLINRMPTPTLNLSSPYHKIFQIAPNYSKLKVFGCLCYPWLRPYTSHKLESQSKPCVFLGYSLTQSAYYCLDPSTSRIYVSRHVKFVESQFPYSSLSGPSSSPHPNPINTWIPAPIRVVSHSSQPTLTMPSEVIVPQQPPREAPTHSHIGSIHQHNPAHPTQLIFLDILNQSNTTTPPLHIPQSPPPNPPETHPLPTHSMTTRAKNNIHKPITKMNLHTQLSKSNDLEPTTVTKALLDPNSTLARLYQHITLVSLHFLLGKTEKERVRKNGKEKEGRIVHNPAYKLGRRSPGLTRLLMTMEYAEGFGSQP</sequence>
<protein>
    <submittedName>
        <fullName evidence="1">Uncharacterized protein</fullName>
    </submittedName>
</protein>
<dbReference type="EMBL" id="CM056810">
    <property type="protein sequence ID" value="KAJ8644499.1"/>
    <property type="molecule type" value="Genomic_DNA"/>
</dbReference>
<reference evidence="1 2" key="1">
    <citation type="journal article" date="2022" name="Hortic Res">
        <title>A haplotype resolved chromosomal level avocado genome allows analysis of novel avocado genes.</title>
        <authorList>
            <person name="Nath O."/>
            <person name="Fletcher S.J."/>
            <person name="Hayward A."/>
            <person name="Shaw L.M."/>
            <person name="Masouleh A.K."/>
            <person name="Furtado A."/>
            <person name="Henry R.J."/>
            <person name="Mitter N."/>
        </authorList>
    </citation>
    <scope>NUCLEOTIDE SEQUENCE [LARGE SCALE GENOMIC DNA]</scope>
    <source>
        <strain evidence="2">cv. Hass</strain>
    </source>
</reference>
<proteinExistence type="predicted"/>
<comment type="caution">
    <text evidence="1">The sequence shown here is derived from an EMBL/GenBank/DDBJ whole genome shotgun (WGS) entry which is preliminary data.</text>
</comment>
<accession>A0ACC2MFK9</accession>
<organism evidence="1 2">
    <name type="scientific">Persea americana</name>
    <name type="common">Avocado</name>
    <dbReference type="NCBI Taxonomy" id="3435"/>
    <lineage>
        <taxon>Eukaryota</taxon>
        <taxon>Viridiplantae</taxon>
        <taxon>Streptophyta</taxon>
        <taxon>Embryophyta</taxon>
        <taxon>Tracheophyta</taxon>
        <taxon>Spermatophyta</taxon>
        <taxon>Magnoliopsida</taxon>
        <taxon>Magnoliidae</taxon>
        <taxon>Laurales</taxon>
        <taxon>Lauraceae</taxon>
        <taxon>Persea</taxon>
    </lineage>
</organism>